<organism evidence="1 2">
    <name type="scientific">Novipirellula aureliae</name>
    <dbReference type="NCBI Taxonomy" id="2527966"/>
    <lineage>
        <taxon>Bacteria</taxon>
        <taxon>Pseudomonadati</taxon>
        <taxon>Planctomycetota</taxon>
        <taxon>Planctomycetia</taxon>
        <taxon>Pirellulales</taxon>
        <taxon>Pirellulaceae</taxon>
        <taxon>Novipirellula</taxon>
    </lineage>
</organism>
<dbReference type="OrthoDB" id="286871at2"/>
<sequence>MELTIEHVEPMSEEEAIETERRWHLLLENLQNRDAWEETVFADVQSLLTSRWFPYANNIKSFVEQLKSATLCDELYSGTERQSMLF</sequence>
<protein>
    <submittedName>
        <fullName evidence="1">Uncharacterized protein</fullName>
    </submittedName>
</protein>
<proteinExistence type="predicted"/>
<reference evidence="1 2" key="1">
    <citation type="submission" date="2019-02" db="EMBL/GenBank/DDBJ databases">
        <title>Deep-cultivation of Planctomycetes and their phenomic and genomic characterization uncovers novel biology.</title>
        <authorList>
            <person name="Wiegand S."/>
            <person name="Jogler M."/>
            <person name="Boedeker C."/>
            <person name="Pinto D."/>
            <person name="Vollmers J."/>
            <person name="Rivas-Marin E."/>
            <person name="Kohn T."/>
            <person name="Peeters S.H."/>
            <person name="Heuer A."/>
            <person name="Rast P."/>
            <person name="Oberbeckmann S."/>
            <person name="Bunk B."/>
            <person name="Jeske O."/>
            <person name="Meyerdierks A."/>
            <person name="Storesund J.E."/>
            <person name="Kallscheuer N."/>
            <person name="Luecker S."/>
            <person name="Lage O.M."/>
            <person name="Pohl T."/>
            <person name="Merkel B.J."/>
            <person name="Hornburger P."/>
            <person name="Mueller R.-W."/>
            <person name="Bruemmer F."/>
            <person name="Labrenz M."/>
            <person name="Spormann A.M."/>
            <person name="Op Den Camp H."/>
            <person name="Overmann J."/>
            <person name="Amann R."/>
            <person name="Jetten M.S.M."/>
            <person name="Mascher T."/>
            <person name="Medema M.H."/>
            <person name="Devos D.P."/>
            <person name="Kaster A.-K."/>
            <person name="Ovreas L."/>
            <person name="Rohde M."/>
            <person name="Galperin M.Y."/>
            <person name="Jogler C."/>
        </authorList>
    </citation>
    <scope>NUCLEOTIDE SEQUENCE [LARGE SCALE GENOMIC DNA]</scope>
    <source>
        <strain evidence="1 2">Q31b</strain>
    </source>
</reference>
<name>A0A5C6DUK6_9BACT</name>
<accession>A0A5C6DUK6</accession>
<evidence type="ECO:0000313" key="1">
    <source>
        <dbReference type="EMBL" id="TWU39985.1"/>
    </source>
</evidence>
<evidence type="ECO:0000313" key="2">
    <source>
        <dbReference type="Proteomes" id="UP000315471"/>
    </source>
</evidence>
<gene>
    <name evidence="1" type="ORF">Q31b_33010</name>
</gene>
<keyword evidence="2" id="KW-1185">Reference proteome</keyword>
<dbReference type="RefSeq" id="WP_146600631.1">
    <property type="nucleotide sequence ID" value="NZ_SJPY01000005.1"/>
</dbReference>
<dbReference type="Proteomes" id="UP000315471">
    <property type="component" value="Unassembled WGS sequence"/>
</dbReference>
<dbReference type="AlphaFoldDB" id="A0A5C6DUK6"/>
<dbReference type="EMBL" id="SJPY01000005">
    <property type="protein sequence ID" value="TWU39985.1"/>
    <property type="molecule type" value="Genomic_DNA"/>
</dbReference>
<comment type="caution">
    <text evidence="1">The sequence shown here is derived from an EMBL/GenBank/DDBJ whole genome shotgun (WGS) entry which is preliminary data.</text>
</comment>